<keyword evidence="5 6" id="KW-0472">Membrane</keyword>
<evidence type="ECO:0000256" key="6">
    <source>
        <dbReference type="SAM" id="Phobius"/>
    </source>
</evidence>
<evidence type="ECO:0000256" key="2">
    <source>
        <dbReference type="ARBA" id="ARBA00022475"/>
    </source>
</evidence>
<gene>
    <name evidence="7" type="ORF">K7862_06645</name>
</gene>
<keyword evidence="3 6" id="KW-0812">Transmembrane</keyword>
<protein>
    <submittedName>
        <fullName evidence="7">Cytochrome c oxidase assembly protein</fullName>
    </submittedName>
</protein>
<keyword evidence="2" id="KW-1003">Cell membrane</keyword>
<feature type="transmembrane region" description="Helical" evidence="6">
    <location>
        <begin position="63"/>
        <end position="86"/>
    </location>
</feature>
<comment type="subcellular location">
    <subcellularLocation>
        <location evidence="1">Cell membrane</location>
        <topology evidence="1">Multi-pass membrane protein</topology>
    </subcellularLocation>
</comment>
<dbReference type="EMBL" id="JAINZZ010000005">
    <property type="protein sequence ID" value="MBY8877323.1"/>
    <property type="molecule type" value="Genomic_DNA"/>
</dbReference>
<feature type="transmembrane region" description="Helical" evidence="6">
    <location>
        <begin position="32"/>
        <end position="51"/>
    </location>
</feature>
<evidence type="ECO:0000256" key="3">
    <source>
        <dbReference type="ARBA" id="ARBA00022692"/>
    </source>
</evidence>
<sequence>MRAPAMSGPMWMPSDPPTAGRLLAWHPQPLPVEPLACLLALALYGAAVVRLRRRGDPWPIARSLAWTTGVATVAAVTCTGIGGYGMTLFSVHMIQHMVLSMLSPILLLLGAPVTLALRALPTAQRGRTGPRELLTAFLRSRFAAVVSSPLFTLPLFIASLYGLYFTPLFDWAMHSWAGHEWMLAHFLAVGLLFFWPIMGIDPAPHRPGHLLRMLELFIGMPFHAFFGIAVMMSNGLLVDWFAHPPVGWHISALGDQTTGGAIAWAFSEVPTLVVLLALLAQWYRSDTRAAARADRQAGRDNDAELTAYNAYLAQLAAADRTAG</sequence>
<reference evidence="7 8" key="1">
    <citation type="submission" date="2021-08" db="EMBL/GenBank/DDBJ databases">
        <title>WGS of actinomycetes from Thailand.</title>
        <authorList>
            <person name="Thawai C."/>
        </authorList>
    </citation>
    <scope>NUCLEOTIDE SEQUENCE [LARGE SCALE GENOMIC DNA]</scope>
    <source>
        <strain evidence="7 8">PLK6-54</strain>
    </source>
</reference>
<evidence type="ECO:0000256" key="1">
    <source>
        <dbReference type="ARBA" id="ARBA00004651"/>
    </source>
</evidence>
<feature type="transmembrane region" description="Helical" evidence="6">
    <location>
        <begin position="261"/>
        <end position="283"/>
    </location>
</feature>
<proteinExistence type="predicted"/>
<evidence type="ECO:0000256" key="4">
    <source>
        <dbReference type="ARBA" id="ARBA00022989"/>
    </source>
</evidence>
<feature type="transmembrane region" description="Helical" evidence="6">
    <location>
        <begin position="142"/>
        <end position="164"/>
    </location>
</feature>
<keyword evidence="4 6" id="KW-1133">Transmembrane helix</keyword>
<feature type="transmembrane region" description="Helical" evidence="6">
    <location>
        <begin position="216"/>
        <end position="241"/>
    </location>
</feature>
<evidence type="ECO:0000256" key="5">
    <source>
        <dbReference type="ARBA" id="ARBA00023136"/>
    </source>
</evidence>
<dbReference type="Proteomes" id="UP000778578">
    <property type="component" value="Unassembled WGS sequence"/>
</dbReference>
<dbReference type="Pfam" id="PF09678">
    <property type="entry name" value="Caa3_CtaG"/>
    <property type="match status" value="1"/>
</dbReference>
<organism evidence="7 8">
    <name type="scientific">Actinacidiphila acidipaludis</name>
    <dbReference type="NCBI Taxonomy" id="2873382"/>
    <lineage>
        <taxon>Bacteria</taxon>
        <taxon>Bacillati</taxon>
        <taxon>Actinomycetota</taxon>
        <taxon>Actinomycetes</taxon>
        <taxon>Kitasatosporales</taxon>
        <taxon>Streptomycetaceae</taxon>
        <taxon>Actinacidiphila</taxon>
    </lineage>
</organism>
<evidence type="ECO:0000313" key="7">
    <source>
        <dbReference type="EMBL" id="MBY8877323.1"/>
    </source>
</evidence>
<evidence type="ECO:0000313" key="8">
    <source>
        <dbReference type="Proteomes" id="UP000778578"/>
    </source>
</evidence>
<accession>A0ABS7Q2Z4</accession>
<comment type="caution">
    <text evidence="7">The sequence shown here is derived from an EMBL/GenBank/DDBJ whole genome shotgun (WGS) entry which is preliminary data.</text>
</comment>
<keyword evidence="8" id="KW-1185">Reference proteome</keyword>
<name>A0ABS7Q2Z4_9ACTN</name>
<feature type="transmembrane region" description="Helical" evidence="6">
    <location>
        <begin position="98"/>
        <end position="121"/>
    </location>
</feature>
<dbReference type="InterPro" id="IPR019108">
    <property type="entry name" value="Caa3_assmbl_CtaG-rel"/>
</dbReference>
<feature type="transmembrane region" description="Helical" evidence="6">
    <location>
        <begin position="176"/>
        <end position="195"/>
    </location>
</feature>